<gene>
    <name evidence="2" type="ORF">AMAG_07577</name>
</gene>
<dbReference type="PANTHER" id="PTHR12461">
    <property type="entry name" value="HYPOXIA-INDUCIBLE FACTOR 1 ALPHA INHIBITOR-RELATED"/>
    <property type="match status" value="1"/>
</dbReference>
<dbReference type="Proteomes" id="UP000054350">
    <property type="component" value="Unassembled WGS sequence"/>
</dbReference>
<dbReference type="SUPFAM" id="SSF51197">
    <property type="entry name" value="Clavaminate synthase-like"/>
    <property type="match status" value="1"/>
</dbReference>
<name>A0A0L0SIS5_ALLM3</name>
<evidence type="ECO:0000259" key="1">
    <source>
        <dbReference type="PROSITE" id="PS51184"/>
    </source>
</evidence>
<dbReference type="InterPro" id="IPR041667">
    <property type="entry name" value="Cupin_8"/>
</dbReference>
<dbReference type="OMA" id="LHNDICI"/>
<dbReference type="InterPro" id="IPR003347">
    <property type="entry name" value="JmjC_dom"/>
</dbReference>
<protein>
    <recommendedName>
        <fullName evidence="1">JmjC domain-containing protein</fullName>
    </recommendedName>
</protein>
<dbReference type="VEuPathDB" id="FungiDB:AMAG_07577"/>
<dbReference type="OrthoDB" id="263283at2759"/>
<keyword evidence="3" id="KW-1185">Reference proteome</keyword>
<dbReference type="SMART" id="SM00558">
    <property type="entry name" value="JmjC"/>
    <property type="match status" value="1"/>
</dbReference>
<evidence type="ECO:0000313" key="2">
    <source>
        <dbReference type="EMBL" id="KNE62349.1"/>
    </source>
</evidence>
<dbReference type="EMBL" id="GG745340">
    <property type="protein sequence ID" value="KNE62349.1"/>
    <property type="molecule type" value="Genomic_DNA"/>
</dbReference>
<dbReference type="PANTHER" id="PTHR12461:SF90">
    <property type="entry name" value="JUMONJI-LIKE PROTEIN"/>
    <property type="match status" value="1"/>
</dbReference>
<evidence type="ECO:0000313" key="3">
    <source>
        <dbReference type="Proteomes" id="UP000054350"/>
    </source>
</evidence>
<proteinExistence type="predicted"/>
<dbReference type="PROSITE" id="PS51184">
    <property type="entry name" value="JMJC"/>
    <property type="match status" value="1"/>
</dbReference>
<reference evidence="2 3" key="1">
    <citation type="submission" date="2009-11" db="EMBL/GenBank/DDBJ databases">
        <title>Annotation of Allomyces macrogynus ATCC 38327.</title>
        <authorList>
            <consortium name="The Broad Institute Genome Sequencing Platform"/>
            <person name="Russ C."/>
            <person name="Cuomo C."/>
            <person name="Burger G."/>
            <person name="Gray M.W."/>
            <person name="Holland P.W.H."/>
            <person name="King N."/>
            <person name="Lang F.B.F."/>
            <person name="Roger A.J."/>
            <person name="Ruiz-Trillo I."/>
            <person name="Young S.K."/>
            <person name="Zeng Q."/>
            <person name="Gargeya S."/>
            <person name="Fitzgerald M."/>
            <person name="Haas B."/>
            <person name="Abouelleil A."/>
            <person name="Alvarado L."/>
            <person name="Arachchi H.M."/>
            <person name="Berlin A."/>
            <person name="Chapman S.B."/>
            <person name="Gearin G."/>
            <person name="Goldberg J."/>
            <person name="Griggs A."/>
            <person name="Gujja S."/>
            <person name="Hansen M."/>
            <person name="Heiman D."/>
            <person name="Howarth C."/>
            <person name="Larimer J."/>
            <person name="Lui A."/>
            <person name="MacDonald P.J.P."/>
            <person name="McCowen C."/>
            <person name="Montmayeur A."/>
            <person name="Murphy C."/>
            <person name="Neiman D."/>
            <person name="Pearson M."/>
            <person name="Priest M."/>
            <person name="Roberts A."/>
            <person name="Saif S."/>
            <person name="Shea T."/>
            <person name="Sisk P."/>
            <person name="Stolte C."/>
            <person name="Sykes S."/>
            <person name="Wortman J."/>
            <person name="Nusbaum C."/>
            <person name="Birren B."/>
        </authorList>
    </citation>
    <scope>NUCLEOTIDE SEQUENCE [LARGE SCALE GENOMIC DNA]</scope>
    <source>
        <strain evidence="2 3">ATCC 38327</strain>
    </source>
</reference>
<dbReference type="Gene3D" id="2.60.120.650">
    <property type="entry name" value="Cupin"/>
    <property type="match status" value="1"/>
</dbReference>
<dbReference type="eggNOG" id="KOG2132">
    <property type="taxonomic scope" value="Eukaryota"/>
</dbReference>
<feature type="domain" description="JmjC" evidence="1">
    <location>
        <begin position="111"/>
        <end position="299"/>
    </location>
</feature>
<dbReference type="STRING" id="578462.A0A0L0SIS5"/>
<reference evidence="3" key="2">
    <citation type="submission" date="2009-11" db="EMBL/GenBank/DDBJ databases">
        <title>The Genome Sequence of Allomyces macrogynus strain ATCC 38327.</title>
        <authorList>
            <consortium name="The Broad Institute Genome Sequencing Platform"/>
            <person name="Russ C."/>
            <person name="Cuomo C."/>
            <person name="Shea T."/>
            <person name="Young S.K."/>
            <person name="Zeng Q."/>
            <person name="Koehrsen M."/>
            <person name="Haas B."/>
            <person name="Borodovsky M."/>
            <person name="Guigo R."/>
            <person name="Alvarado L."/>
            <person name="Berlin A."/>
            <person name="Borenstein D."/>
            <person name="Chen Z."/>
            <person name="Engels R."/>
            <person name="Freedman E."/>
            <person name="Gellesch M."/>
            <person name="Goldberg J."/>
            <person name="Griggs A."/>
            <person name="Gujja S."/>
            <person name="Heiman D."/>
            <person name="Hepburn T."/>
            <person name="Howarth C."/>
            <person name="Jen D."/>
            <person name="Larson L."/>
            <person name="Lewis B."/>
            <person name="Mehta T."/>
            <person name="Park D."/>
            <person name="Pearson M."/>
            <person name="Roberts A."/>
            <person name="Saif S."/>
            <person name="Shenoy N."/>
            <person name="Sisk P."/>
            <person name="Stolte C."/>
            <person name="Sykes S."/>
            <person name="Walk T."/>
            <person name="White J."/>
            <person name="Yandava C."/>
            <person name="Burger G."/>
            <person name="Gray M.W."/>
            <person name="Holland P.W.H."/>
            <person name="King N."/>
            <person name="Lang F.B.F."/>
            <person name="Roger A.J."/>
            <person name="Ruiz-Trillo I."/>
            <person name="Lander E."/>
            <person name="Nusbaum C."/>
        </authorList>
    </citation>
    <scope>NUCLEOTIDE SEQUENCE [LARGE SCALE GENOMIC DNA]</scope>
    <source>
        <strain evidence="3">ATCC 38327</strain>
    </source>
</reference>
<dbReference type="Pfam" id="PF13621">
    <property type="entry name" value="Cupin_8"/>
    <property type="match status" value="1"/>
</dbReference>
<organism evidence="2 3">
    <name type="scientific">Allomyces macrogynus (strain ATCC 38327)</name>
    <name type="common">Allomyces javanicus var. macrogynus</name>
    <dbReference type="NCBI Taxonomy" id="578462"/>
    <lineage>
        <taxon>Eukaryota</taxon>
        <taxon>Fungi</taxon>
        <taxon>Fungi incertae sedis</taxon>
        <taxon>Blastocladiomycota</taxon>
        <taxon>Blastocladiomycetes</taxon>
        <taxon>Blastocladiales</taxon>
        <taxon>Blastocladiaceae</taxon>
        <taxon>Allomyces</taxon>
    </lineage>
</organism>
<dbReference type="AlphaFoldDB" id="A0A0L0SIS5"/>
<sequence>MPPAPRPLPAPRAPPTIAAADLTPSLFARHRGRRPLLIRGLLNRSDLATWSTTLSTQLLPDATTVDAMVAKDNRTFVANPLFTDTVEISAETMRAEAQRPATDDKEEGTRYYHRQVVPTPLLPTLHVDDILAPNCFAYPDEDKAKPELIKAWISSPGCITPLHYDRCHGFLVQITGTKYFFQFDAADAPLLYPSSGASLPTHLSRVPNVALLYGLDATTGTIQPAVADPDTVQWTLNKFPKIKDADPPFGILLEPGDALYTPPGWYHEVVSVSGSVSVTVPWDMSEVEVATMMPMHMAL</sequence>
<accession>A0A0L0SIS5</accession>